<protein>
    <submittedName>
        <fullName evidence="1">Uncharacterized protein</fullName>
    </submittedName>
</protein>
<sequence>MRRPRWRARREMG</sequence>
<proteinExistence type="predicted"/>
<reference evidence="1" key="1">
    <citation type="submission" date="2014-09" db="EMBL/GenBank/DDBJ databases">
        <authorList>
            <person name="Magalhaes I.L.F."/>
            <person name="Oliveira U."/>
            <person name="Santos F.R."/>
            <person name="Vidigal T.H.D.A."/>
            <person name="Brescovit A.D."/>
            <person name="Santos A.J."/>
        </authorList>
    </citation>
    <scope>NUCLEOTIDE SEQUENCE</scope>
    <source>
        <tissue evidence="1">Shoot tissue taken approximately 20 cm above the soil surface</tissue>
    </source>
</reference>
<organism evidence="1">
    <name type="scientific">Arundo donax</name>
    <name type="common">Giant reed</name>
    <name type="synonym">Donax arundinaceus</name>
    <dbReference type="NCBI Taxonomy" id="35708"/>
    <lineage>
        <taxon>Eukaryota</taxon>
        <taxon>Viridiplantae</taxon>
        <taxon>Streptophyta</taxon>
        <taxon>Embryophyta</taxon>
        <taxon>Tracheophyta</taxon>
        <taxon>Spermatophyta</taxon>
        <taxon>Magnoliopsida</taxon>
        <taxon>Liliopsida</taxon>
        <taxon>Poales</taxon>
        <taxon>Poaceae</taxon>
        <taxon>PACMAD clade</taxon>
        <taxon>Arundinoideae</taxon>
        <taxon>Arundineae</taxon>
        <taxon>Arundo</taxon>
    </lineage>
</organism>
<evidence type="ECO:0000313" key="1">
    <source>
        <dbReference type="EMBL" id="JAD32388.1"/>
    </source>
</evidence>
<accession>A0A0A8Z3W6</accession>
<dbReference type="EMBL" id="GBRH01265507">
    <property type="protein sequence ID" value="JAD32388.1"/>
    <property type="molecule type" value="Transcribed_RNA"/>
</dbReference>
<reference evidence="1" key="2">
    <citation type="journal article" date="2015" name="Data Brief">
        <title>Shoot transcriptome of the giant reed, Arundo donax.</title>
        <authorList>
            <person name="Barrero R.A."/>
            <person name="Guerrero F.D."/>
            <person name="Moolhuijzen P."/>
            <person name="Goolsby J.A."/>
            <person name="Tidwell J."/>
            <person name="Bellgard S.E."/>
            <person name="Bellgard M.I."/>
        </authorList>
    </citation>
    <scope>NUCLEOTIDE SEQUENCE</scope>
    <source>
        <tissue evidence="1">Shoot tissue taken approximately 20 cm above the soil surface</tissue>
    </source>
</reference>
<name>A0A0A8Z3W6_ARUDO</name>